<evidence type="ECO:0000256" key="3">
    <source>
        <dbReference type="ARBA" id="ARBA00023163"/>
    </source>
</evidence>
<comment type="caution">
    <text evidence="5">The sequence shown here is derived from an EMBL/GenBank/DDBJ whole genome shotgun (WGS) entry which is preliminary data.</text>
</comment>
<dbReference type="SMART" id="SM00342">
    <property type="entry name" value="HTH_ARAC"/>
    <property type="match status" value="1"/>
</dbReference>
<reference evidence="5 6" key="1">
    <citation type="journal article" date="2013" name="Genome Announc.">
        <title>Draft Genome Sequence of the Cellulolytic, Mesophilic, Anaerobic Bacterium Clostridium termitidis Strain CT1112 (DSM 5398).</title>
        <authorList>
            <person name="Lal S."/>
            <person name="Ramachandran U."/>
            <person name="Zhang X."/>
            <person name="Munir R."/>
            <person name="Sparling R."/>
            <person name="Levin D.B."/>
        </authorList>
    </citation>
    <scope>NUCLEOTIDE SEQUENCE [LARGE SCALE GENOMIC DNA]</scope>
    <source>
        <strain evidence="5 6">CT1112</strain>
    </source>
</reference>
<dbReference type="PANTHER" id="PTHR43280">
    <property type="entry name" value="ARAC-FAMILY TRANSCRIPTIONAL REGULATOR"/>
    <property type="match status" value="1"/>
</dbReference>
<dbReference type="STRING" id="1195236.CTER_1171"/>
<dbReference type="EMBL" id="AORV01000025">
    <property type="protein sequence ID" value="EMS72854.1"/>
    <property type="molecule type" value="Genomic_DNA"/>
</dbReference>
<dbReference type="GO" id="GO:0043565">
    <property type="term" value="F:sequence-specific DNA binding"/>
    <property type="evidence" value="ECO:0007669"/>
    <property type="project" value="InterPro"/>
</dbReference>
<dbReference type="eggNOG" id="COG2207">
    <property type="taxonomic scope" value="Bacteria"/>
</dbReference>
<evidence type="ECO:0000313" key="5">
    <source>
        <dbReference type="EMBL" id="EMS72854.1"/>
    </source>
</evidence>
<dbReference type="PATRIC" id="fig|1195236.3.peg.1475"/>
<dbReference type="Proteomes" id="UP000014155">
    <property type="component" value="Unassembled WGS sequence"/>
</dbReference>
<keyword evidence="3" id="KW-0804">Transcription</keyword>
<evidence type="ECO:0000256" key="1">
    <source>
        <dbReference type="ARBA" id="ARBA00023015"/>
    </source>
</evidence>
<evidence type="ECO:0000313" key="6">
    <source>
        <dbReference type="Proteomes" id="UP000014155"/>
    </source>
</evidence>
<accession>S0FUP1</accession>
<dbReference type="InterPro" id="IPR009057">
    <property type="entry name" value="Homeodomain-like_sf"/>
</dbReference>
<protein>
    <submittedName>
        <fullName evidence="5">Two component transcriptional regulator, AraC family protein</fullName>
    </submittedName>
</protein>
<dbReference type="PANTHER" id="PTHR43280:SF28">
    <property type="entry name" value="HTH-TYPE TRANSCRIPTIONAL ACTIVATOR RHAS"/>
    <property type="match status" value="1"/>
</dbReference>
<dbReference type="InterPro" id="IPR018062">
    <property type="entry name" value="HTH_AraC-typ_CS"/>
</dbReference>
<proteinExistence type="predicted"/>
<dbReference type="SUPFAM" id="SSF46689">
    <property type="entry name" value="Homeodomain-like"/>
    <property type="match status" value="1"/>
</dbReference>
<keyword evidence="1" id="KW-0805">Transcription regulation</keyword>
<keyword evidence="6" id="KW-1185">Reference proteome</keyword>
<dbReference type="InterPro" id="IPR020449">
    <property type="entry name" value="Tscrpt_reg_AraC-type_HTH"/>
</dbReference>
<dbReference type="RefSeq" id="WP_004624588.1">
    <property type="nucleotide sequence ID" value="NZ_AORV01000025.1"/>
</dbReference>
<evidence type="ECO:0000259" key="4">
    <source>
        <dbReference type="PROSITE" id="PS01124"/>
    </source>
</evidence>
<dbReference type="PROSITE" id="PS01124">
    <property type="entry name" value="HTH_ARAC_FAMILY_2"/>
    <property type="match status" value="1"/>
</dbReference>
<gene>
    <name evidence="5" type="ORF">CTER_1171</name>
</gene>
<name>S0FUP1_RUMCE</name>
<keyword evidence="2" id="KW-0238">DNA-binding</keyword>
<dbReference type="GO" id="GO:0003700">
    <property type="term" value="F:DNA-binding transcription factor activity"/>
    <property type="evidence" value="ECO:0007669"/>
    <property type="project" value="InterPro"/>
</dbReference>
<dbReference type="AlphaFoldDB" id="S0FUP1"/>
<dbReference type="InterPro" id="IPR018060">
    <property type="entry name" value="HTH_AraC"/>
</dbReference>
<evidence type="ECO:0000256" key="2">
    <source>
        <dbReference type="ARBA" id="ARBA00023125"/>
    </source>
</evidence>
<sequence>MHEKSTVGKIIDTYTGTTQVPVMYIEDPDSPPTLFSENYDYAGILEYADFEEISGFLKDLFFQPAEFSKNINTYHTKGYLAYIIVPISSEKIIKAVYIAGPMLSYVPDTKKIEDIFTNKSLPIHKKVKYENLIRTLPIVSEERLCHLGQLLLVLSQSEENSWYSPVREEYGNKDIKVTTLPVKLKEHTTNTSENDEYNALYAFCLKLKDKIIQGNMDDIVDLLNSHSNLLWDTRIIDDNFRILKNKSIVLCAVSCVFAVLGNAPYKRVIGLIESFSASVVNMKQPQEIILKTAYTIETLAYLVSVSNSSNYSLHIKRVMQYIKSHYKEKITLTVLAEYVNLNSVYLSSLIKKETNLSLLDNINLIRVEEGKNLLIFTNKSIQEISFALGYNYQNHFNNVFKKFTGMTPLEFRQNYGRNSFEL</sequence>
<dbReference type="Gene3D" id="1.10.10.60">
    <property type="entry name" value="Homeodomain-like"/>
    <property type="match status" value="2"/>
</dbReference>
<dbReference type="PRINTS" id="PR00032">
    <property type="entry name" value="HTHARAC"/>
</dbReference>
<dbReference type="PROSITE" id="PS00041">
    <property type="entry name" value="HTH_ARAC_FAMILY_1"/>
    <property type="match status" value="1"/>
</dbReference>
<organism evidence="5 6">
    <name type="scientific">Ruminiclostridium cellobioparum subsp. termitidis CT1112</name>
    <dbReference type="NCBI Taxonomy" id="1195236"/>
    <lineage>
        <taxon>Bacteria</taxon>
        <taxon>Bacillati</taxon>
        <taxon>Bacillota</taxon>
        <taxon>Clostridia</taxon>
        <taxon>Eubacteriales</taxon>
        <taxon>Oscillospiraceae</taxon>
        <taxon>Ruminiclostridium</taxon>
    </lineage>
</organism>
<feature type="domain" description="HTH araC/xylS-type" evidence="4">
    <location>
        <begin position="316"/>
        <end position="414"/>
    </location>
</feature>
<dbReference type="Pfam" id="PF12833">
    <property type="entry name" value="HTH_18"/>
    <property type="match status" value="1"/>
</dbReference>